<sequence length="393" mass="42807">MGFLNGRMTFTRFRVGGHSPLPFSEETLGQLESHRIGQHSPAEPTDGVSTGWAGGGHVLDVNFDLAKNLINDALHASIRVDTDKIPGTLLRAYTQIELDARAAMNPSGTPTKAQRTEAKEAAKARAESEAADGRFRRCNHYPVLWDGRGGILYVGSTSSNVVERATALFRETFERPLEPITAGSLAMGTSDSLAESDRVAQKLGEGSLNLYGGDSGDALSTVAWAEKAPNMLDHLGNEFLVWLWHQLQNESDTIPLADGSDVAVMLAKTLTLDCPRGETGRDSLTDDSPTRLPEAFRALQSGKLPRKAGLIVVRHGAQYEFTIQAESLAVTGALLPKPEERLAPYEAKSERIDGLRHFAETLDLLFDAYRARKTANSWADEVGRIKRWLTNAA</sequence>
<evidence type="ECO:0000313" key="2">
    <source>
        <dbReference type="Proteomes" id="UP001216907"/>
    </source>
</evidence>
<comment type="caution">
    <text evidence="1">The sequence shown here is derived from an EMBL/GenBank/DDBJ whole genome shotgun (WGS) entry which is preliminary data.</text>
</comment>
<evidence type="ECO:0000313" key="1">
    <source>
        <dbReference type="EMBL" id="MDG3005651.1"/>
    </source>
</evidence>
<organism evidence="1 2">
    <name type="scientific">Paludisphaera mucosa</name>
    <dbReference type="NCBI Taxonomy" id="3030827"/>
    <lineage>
        <taxon>Bacteria</taxon>
        <taxon>Pseudomonadati</taxon>
        <taxon>Planctomycetota</taxon>
        <taxon>Planctomycetia</taxon>
        <taxon>Isosphaerales</taxon>
        <taxon>Isosphaeraceae</taxon>
        <taxon>Paludisphaera</taxon>
    </lineage>
</organism>
<keyword evidence="2" id="KW-1185">Reference proteome</keyword>
<accession>A0ABT6FDS5</accession>
<protein>
    <submittedName>
        <fullName evidence="1">Uncharacterized protein</fullName>
    </submittedName>
</protein>
<dbReference type="RefSeq" id="WP_277861982.1">
    <property type="nucleotide sequence ID" value="NZ_JARRAG010000002.1"/>
</dbReference>
<proteinExistence type="predicted"/>
<gene>
    <name evidence="1" type="ORF">PZE19_17830</name>
</gene>
<reference evidence="1 2" key="1">
    <citation type="submission" date="2023-03" db="EMBL/GenBank/DDBJ databases">
        <title>Paludisphaera mucosa sp. nov. a novel planctomycete from northern fen.</title>
        <authorList>
            <person name="Ivanova A."/>
        </authorList>
    </citation>
    <scope>NUCLEOTIDE SEQUENCE [LARGE SCALE GENOMIC DNA]</scope>
    <source>
        <strain evidence="1 2">Pla2</strain>
    </source>
</reference>
<dbReference type="Proteomes" id="UP001216907">
    <property type="component" value="Unassembled WGS sequence"/>
</dbReference>
<dbReference type="EMBL" id="JARRAG010000002">
    <property type="protein sequence ID" value="MDG3005651.1"/>
    <property type="molecule type" value="Genomic_DNA"/>
</dbReference>
<name>A0ABT6FDS5_9BACT</name>